<dbReference type="GO" id="GO:0004519">
    <property type="term" value="F:endonuclease activity"/>
    <property type="evidence" value="ECO:0007669"/>
    <property type="project" value="UniProtKB-KW"/>
</dbReference>
<gene>
    <name evidence="1" type="ORF">EKO24_005805</name>
</gene>
<comment type="caution">
    <text evidence="1">The sequence shown here is derived from an EMBL/GenBank/DDBJ whole genome shotgun (WGS) entry which is preliminary data.</text>
</comment>
<evidence type="ECO:0000313" key="2">
    <source>
        <dbReference type="Proteomes" id="UP000733744"/>
    </source>
</evidence>
<organism evidence="1 2">
    <name type="scientific">Candidatus Methylobacter oryzae</name>
    <dbReference type="NCBI Taxonomy" id="2497749"/>
    <lineage>
        <taxon>Bacteria</taxon>
        <taxon>Pseudomonadati</taxon>
        <taxon>Pseudomonadota</taxon>
        <taxon>Gammaproteobacteria</taxon>
        <taxon>Methylococcales</taxon>
        <taxon>Methylococcaceae</taxon>
        <taxon>Methylobacter</taxon>
    </lineage>
</organism>
<proteinExistence type="predicted"/>
<keyword evidence="1" id="KW-0378">Hydrolase</keyword>
<evidence type="ECO:0000313" key="1">
    <source>
        <dbReference type="EMBL" id="TRX00496.1"/>
    </source>
</evidence>
<reference evidence="1 2" key="1">
    <citation type="journal article" date="2019" name="Antonie Van Leeuwenhoek">
        <title>Description of 'Ca. Methylobacter oryzae' KRF1, a novel species from the environmentally important Methylobacter clade 2.</title>
        <authorList>
            <person name="Khatri K."/>
            <person name="Mohite J.A."/>
            <person name="Pandit P.S."/>
            <person name="Bahulikar R."/>
            <person name="Rahalkar M.C."/>
        </authorList>
    </citation>
    <scope>NUCLEOTIDE SEQUENCE [LARGE SCALE GENOMIC DNA]</scope>
    <source>
        <strain evidence="1 2">KRF1</strain>
    </source>
</reference>
<dbReference type="EMBL" id="RYFG02000026">
    <property type="protein sequence ID" value="TRX00496.1"/>
    <property type="molecule type" value="Genomic_DNA"/>
</dbReference>
<keyword evidence="1" id="KW-0540">Nuclease</keyword>
<sequence>MSTTRKIYINKKWHDFSERVKRRDAYKCLQCGRSESDVTLQVHHELYIRGKPPWEYSLSDCRTLCKGCHAKAHKLIEPDRGWTLISIEDLGGLDGVCERKGCGNEIRYAYLTYHPDCGYKVVGSTCIGHLTQEDRLLSSNLIKSYKNISEFVHDSNWESGLTNKGKHYISCKYKHHSIRIYGDTNNYSFQIVLKEKGLRWHDYKDIIHFNNKNLEEVKELAYIALKGMISDNEEEKTLLRNIYRSLK</sequence>
<keyword evidence="1" id="KW-0255">Endonuclease</keyword>
<name>A0ABY3CD10_9GAMM</name>
<dbReference type="Proteomes" id="UP000733744">
    <property type="component" value="Unassembled WGS sequence"/>
</dbReference>
<keyword evidence="2" id="KW-1185">Reference proteome</keyword>
<protein>
    <submittedName>
        <fullName evidence="1">HNH endonuclease</fullName>
    </submittedName>
</protein>
<accession>A0ABY3CD10</accession>